<organism evidence="3 4">
    <name type="scientific">Erythroxylum novogranatense</name>
    <dbReference type="NCBI Taxonomy" id="1862640"/>
    <lineage>
        <taxon>Eukaryota</taxon>
        <taxon>Viridiplantae</taxon>
        <taxon>Streptophyta</taxon>
        <taxon>Embryophyta</taxon>
        <taxon>Tracheophyta</taxon>
        <taxon>Spermatophyta</taxon>
        <taxon>Magnoliopsida</taxon>
        <taxon>eudicotyledons</taxon>
        <taxon>Gunneridae</taxon>
        <taxon>Pentapetalae</taxon>
        <taxon>rosids</taxon>
        <taxon>fabids</taxon>
        <taxon>Malpighiales</taxon>
        <taxon>Erythroxylaceae</taxon>
        <taxon>Erythroxylum</taxon>
    </lineage>
</organism>
<dbReference type="Pfam" id="PF05063">
    <property type="entry name" value="MT-A70"/>
    <property type="match status" value="1"/>
</dbReference>
<dbReference type="GO" id="GO:0005634">
    <property type="term" value="C:nucleus"/>
    <property type="evidence" value="ECO:0007669"/>
    <property type="project" value="TreeGrafter"/>
</dbReference>
<gene>
    <name evidence="3" type="ORF">K2173_007563</name>
</gene>
<comment type="similarity">
    <text evidence="1">Belongs to the MT-A70-like family.</text>
</comment>
<accession>A0AAV8T727</accession>
<sequence length="432" mass="49257">MEDSNSNGRLSSFLESGIYRLHLLNAVFVDPVRVLNRCYTQFRLSPSRYYSRFFDTNICCDHHERTEDSNSKKRKRKENKKKKKKKEPPALNERELAADERHRQVRPLLLKAHECLMGAGDLLAVIRDLRNDFGSASESGGISSPVSECSLIELGSVWQAPFYEITLNLPQDYEPSSSCDQQNTQRVVAAFNNLVGNEMETEVVAQLLGRNYIIPRDSCFYMSDLGQIRNLIPAEPHCGFNLIVIDPPWENASVRQKLMYPTLPNRHFFLLPIKQLSHVDGALVCLWVTNREKLRTFVEKELLPAWGVSYMATFYWLKVKADGSLLSDLDLLHHKPYECLLLGYCHGKGDVQGPAPVWQSSLRHMKADQIILSIPGAYSRKPPVGELLLELVPGLKPARCIELFAREMIAGWTSWGNEPLHFQDSCYFLSDD</sequence>
<feature type="region of interest" description="Disordered" evidence="2">
    <location>
        <begin position="65"/>
        <end position="98"/>
    </location>
</feature>
<dbReference type="PANTHER" id="PTHR12829">
    <property type="entry name" value="N6-ADENOSINE-METHYLTRANSFERASE"/>
    <property type="match status" value="1"/>
</dbReference>
<evidence type="ECO:0008006" key="5">
    <source>
        <dbReference type="Google" id="ProtNLM"/>
    </source>
</evidence>
<dbReference type="PROSITE" id="PS51143">
    <property type="entry name" value="MT_A70"/>
    <property type="match status" value="1"/>
</dbReference>
<dbReference type="AlphaFoldDB" id="A0AAV8T727"/>
<proteinExistence type="inferred from homology"/>
<name>A0AAV8T727_9ROSI</name>
<evidence type="ECO:0000256" key="2">
    <source>
        <dbReference type="SAM" id="MobiDB-lite"/>
    </source>
</evidence>
<dbReference type="InterPro" id="IPR007757">
    <property type="entry name" value="MT-A70-like"/>
</dbReference>
<evidence type="ECO:0000256" key="1">
    <source>
        <dbReference type="PROSITE-ProRule" id="PRU00489"/>
    </source>
</evidence>
<dbReference type="Proteomes" id="UP001159364">
    <property type="component" value="Linkage Group LG06"/>
</dbReference>
<dbReference type="EMBL" id="JAIWQS010000006">
    <property type="protein sequence ID" value="KAJ8762403.1"/>
    <property type="molecule type" value="Genomic_DNA"/>
</dbReference>
<evidence type="ECO:0000313" key="4">
    <source>
        <dbReference type="Proteomes" id="UP001159364"/>
    </source>
</evidence>
<reference evidence="3 4" key="1">
    <citation type="submission" date="2021-09" db="EMBL/GenBank/DDBJ databases">
        <title>Genomic insights and catalytic innovation underlie evolution of tropane alkaloids biosynthesis.</title>
        <authorList>
            <person name="Wang Y.-J."/>
            <person name="Tian T."/>
            <person name="Huang J.-P."/>
            <person name="Huang S.-X."/>
        </authorList>
    </citation>
    <scope>NUCLEOTIDE SEQUENCE [LARGE SCALE GENOMIC DNA]</scope>
    <source>
        <strain evidence="3">KIB-2018</strain>
        <tissue evidence="3">Leaf</tissue>
    </source>
</reference>
<keyword evidence="4" id="KW-1185">Reference proteome</keyword>
<dbReference type="GO" id="GO:0008168">
    <property type="term" value="F:methyltransferase activity"/>
    <property type="evidence" value="ECO:0007669"/>
    <property type="project" value="TreeGrafter"/>
</dbReference>
<dbReference type="PANTHER" id="PTHR12829:SF4">
    <property type="entry name" value="N(6)-ADENINE-SPECIFIC METHYLTRANSFERASE METTL4"/>
    <property type="match status" value="1"/>
</dbReference>
<feature type="compositionally biased region" description="Basic residues" evidence="2">
    <location>
        <begin position="72"/>
        <end position="86"/>
    </location>
</feature>
<protein>
    <recommendedName>
        <fullName evidence="5">Methyltransferase-like protein 2</fullName>
    </recommendedName>
</protein>
<evidence type="ECO:0000313" key="3">
    <source>
        <dbReference type="EMBL" id="KAJ8762403.1"/>
    </source>
</evidence>
<comment type="caution">
    <text evidence="3">The sequence shown here is derived from an EMBL/GenBank/DDBJ whole genome shotgun (WGS) entry which is preliminary data.</text>
</comment>